<dbReference type="RefSeq" id="WP_122015402.1">
    <property type="nucleotide sequence ID" value="NZ_CP033169.1"/>
</dbReference>
<protein>
    <submittedName>
        <fullName evidence="1">Spore photoproduct lyase</fullName>
        <ecNumber evidence="1">4.1.99.14</ecNumber>
    </submittedName>
</protein>
<dbReference type="SFLD" id="SFLDF00412">
    <property type="entry name" value="spore_photoproduct_lyase_2"/>
    <property type="match status" value="1"/>
</dbReference>
<proteinExistence type="predicted"/>
<keyword evidence="2" id="KW-1185">Reference proteome</keyword>
<organism evidence="1 2">
    <name type="scientific">Biomaibacter acetigenes</name>
    <dbReference type="NCBI Taxonomy" id="2316383"/>
    <lineage>
        <taxon>Bacteria</taxon>
        <taxon>Bacillati</taxon>
        <taxon>Bacillota</taxon>
        <taxon>Clostridia</taxon>
        <taxon>Thermosediminibacterales</taxon>
        <taxon>Tepidanaerobacteraceae</taxon>
        <taxon>Biomaibacter</taxon>
    </lineage>
</organism>
<dbReference type="NCBIfam" id="TIGR04070">
    <property type="entry name" value="photo_TT_lyase"/>
    <property type="match status" value="1"/>
</dbReference>
<dbReference type="SUPFAM" id="SSF102114">
    <property type="entry name" value="Radical SAM enzymes"/>
    <property type="match status" value="1"/>
</dbReference>
<dbReference type="PANTHER" id="PTHR37822">
    <property type="entry name" value="SPORE PHOTOPRODUCT LYASE-RELATED"/>
    <property type="match status" value="1"/>
</dbReference>
<dbReference type="GO" id="GO:1904047">
    <property type="term" value="F:S-adenosyl-L-methionine binding"/>
    <property type="evidence" value="ECO:0007669"/>
    <property type="project" value="InterPro"/>
</dbReference>
<keyword evidence="1" id="KW-0456">Lyase</keyword>
<dbReference type="Proteomes" id="UP000280960">
    <property type="component" value="Chromosome"/>
</dbReference>
<dbReference type="InterPro" id="IPR007197">
    <property type="entry name" value="rSAM"/>
</dbReference>
<dbReference type="InterPro" id="IPR023897">
    <property type="entry name" value="SPL_firmicutes"/>
</dbReference>
<dbReference type="SFLD" id="SFLDS00029">
    <property type="entry name" value="Radical_SAM"/>
    <property type="match status" value="1"/>
</dbReference>
<dbReference type="GO" id="GO:0042601">
    <property type="term" value="C:endospore-forming forespore"/>
    <property type="evidence" value="ECO:0007669"/>
    <property type="project" value="TreeGrafter"/>
</dbReference>
<dbReference type="InterPro" id="IPR034559">
    <property type="entry name" value="SPL_Clostridia"/>
</dbReference>
<dbReference type="InterPro" id="IPR058240">
    <property type="entry name" value="rSAM_sf"/>
</dbReference>
<evidence type="ECO:0000313" key="2">
    <source>
        <dbReference type="Proteomes" id="UP000280960"/>
    </source>
</evidence>
<dbReference type="AlphaFoldDB" id="A0A3G2R8C5"/>
<dbReference type="EC" id="4.1.99.14" evidence="1"/>
<dbReference type="KEGG" id="bacg:D2962_14495"/>
<name>A0A3G2R8C5_9FIRM</name>
<reference evidence="1 2" key="1">
    <citation type="submission" date="2018-10" db="EMBL/GenBank/DDBJ databases">
        <authorList>
            <person name="Zhang X."/>
        </authorList>
    </citation>
    <scope>NUCLEOTIDE SEQUENCE [LARGE SCALE GENOMIC DNA]</scope>
    <source>
        <strain evidence="1 2">SK-G1</strain>
    </source>
</reference>
<dbReference type="PANTHER" id="PTHR37822:SF2">
    <property type="entry name" value="SPORE PHOTOPRODUCT LYASE"/>
    <property type="match status" value="1"/>
</dbReference>
<dbReference type="Gene3D" id="3.40.50.12110">
    <property type="match status" value="1"/>
</dbReference>
<dbReference type="InterPro" id="IPR049539">
    <property type="entry name" value="SPL"/>
</dbReference>
<dbReference type="Gene3D" id="3.80.30.30">
    <property type="match status" value="1"/>
</dbReference>
<gene>
    <name evidence="1" type="primary">splB</name>
    <name evidence="1" type="ORF">D2962_14495</name>
</gene>
<dbReference type="CDD" id="cd01335">
    <property type="entry name" value="Radical_SAM"/>
    <property type="match status" value="1"/>
</dbReference>
<dbReference type="Pfam" id="PF20903">
    <property type="entry name" value="SPL"/>
    <property type="match status" value="1"/>
</dbReference>
<dbReference type="GO" id="GO:0003913">
    <property type="term" value="F:DNA photolyase activity"/>
    <property type="evidence" value="ECO:0007669"/>
    <property type="project" value="InterPro"/>
</dbReference>
<dbReference type="SFLD" id="SFLDG01079">
    <property type="entry name" value="spore_photoproduct_lyase_like"/>
    <property type="match status" value="1"/>
</dbReference>
<accession>A0A3G2R8C5</accession>
<sequence length="341" mass="39296">MDMFLPKRALFEREALDYAVGQQVYYKMQQLGVETLFIGSHNRVTGIPGKTPQEAFFESKRTLVVGVRRSLDFQTCKPSAHYQLPLVTGCMGECEYCYLNTTLGKKPYIRVYVNIDQILERAQEYISRRKPEVTIFEGAATSDPLPVEPYTGALKKAIEFFGSTRNGLFRFVTKFTNVESLLDAAHCGRTTIRFSINNQFIIKNFEHRTPSAQERISAAAKVAGAGYPLGFIIGPIFHYPGWRQDYEEMLERLGTELNAAAGCSVSFELITHRFTRRAKTNILEVFPRTKLPMDEKQRVFKYGQFGYGKYIYPKEKMDEMKNFFDEKIREIFPKSKILYFV</sequence>
<dbReference type="GO" id="GO:0051539">
    <property type="term" value="F:4 iron, 4 sulfur cluster binding"/>
    <property type="evidence" value="ECO:0007669"/>
    <property type="project" value="TreeGrafter"/>
</dbReference>
<dbReference type="EMBL" id="CP033169">
    <property type="protein sequence ID" value="AYO31649.1"/>
    <property type="molecule type" value="Genomic_DNA"/>
</dbReference>
<evidence type="ECO:0000313" key="1">
    <source>
        <dbReference type="EMBL" id="AYO31649.1"/>
    </source>
</evidence>